<dbReference type="RefSeq" id="WP_191311638.1">
    <property type="nucleotide sequence ID" value="NZ_BNCL01000015.1"/>
</dbReference>
<organism evidence="1 2">
    <name type="scientific">Paracoccus aerius</name>
    <dbReference type="NCBI Taxonomy" id="1915382"/>
    <lineage>
        <taxon>Bacteria</taxon>
        <taxon>Pseudomonadati</taxon>
        <taxon>Pseudomonadota</taxon>
        <taxon>Alphaproteobacteria</taxon>
        <taxon>Rhodobacterales</taxon>
        <taxon>Paracoccaceae</taxon>
        <taxon>Paracoccus</taxon>
    </lineage>
</organism>
<proteinExistence type="predicted"/>
<name>A0ABS1S838_9RHOB</name>
<sequence>MTKINHIRIYPGAEGGFDILLRVRGGIVKQSNHPDIAAAITAAWALEGRKPGDPLYVYERDFPSLAADYITDRHSRLSRNRAAGGSQE</sequence>
<reference evidence="1 2" key="1">
    <citation type="submission" date="2021-01" db="EMBL/GenBank/DDBJ databases">
        <title>011410 draft genome.</title>
        <authorList>
            <person name="Lang L."/>
        </authorList>
    </citation>
    <scope>NUCLEOTIDE SEQUENCE [LARGE SCALE GENOMIC DNA]</scope>
    <source>
        <strain evidence="1 2">KCTC 42845</strain>
    </source>
</reference>
<evidence type="ECO:0000313" key="1">
    <source>
        <dbReference type="EMBL" id="MBL3674888.1"/>
    </source>
</evidence>
<comment type="caution">
    <text evidence="1">The sequence shown here is derived from an EMBL/GenBank/DDBJ whole genome shotgun (WGS) entry which is preliminary data.</text>
</comment>
<dbReference type="EMBL" id="JAESHT010000015">
    <property type="protein sequence ID" value="MBL3674888.1"/>
    <property type="molecule type" value="Genomic_DNA"/>
</dbReference>
<evidence type="ECO:0000313" key="2">
    <source>
        <dbReference type="Proteomes" id="UP000644749"/>
    </source>
</evidence>
<gene>
    <name evidence="1" type="ORF">JL111_15510</name>
</gene>
<keyword evidence="2" id="KW-1185">Reference proteome</keyword>
<accession>A0ABS1S838</accession>
<evidence type="ECO:0008006" key="3">
    <source>
        <dbReference type="Google" id="ProtNLM"/>
    </source>
</evidence>
<dbReference type="Proteomes" id="UP000644749">
    <property type="component" value="Unassembled WGS sequence"/>
</dbReference>
<protein>
    <recommendedName>
        <fullName evidence="3">DUF982 domain-containing protein</fullName>
    </recommendedName>
</protein>